<feature type="domain" description="Gem-associated protein 5 TPR" evidence="6">
    <location>
        <begin position="890"/>
        <end position="1098"/>
    </location>
</feature>
<evidence type="ECO:0000259" key="6">
    <source>
        <dbReference type="Pfam" id="PF23774"/>
    </source>
</evidence>
<feature type="compositionally biased region" description="Polar residues" evidence="4">
    <location>
        <begin position="1407"/>
        <end position="1425"/>
    </location>
</feature>
<dbReference type="InterPro" id="IPR056424">
    <property type="entry name" value="Beta-prop_GEMI5_2nd"/>
</dbReference>
<dbReference type="InterPro" id="IPR056421">
    <property type="entry name" value="TPR_GEMI5"/>
</dbReference>
<dbReference type="InterPro" id="IPR052640">
    <property type="entry name" value="Gemin-5"/>
</dbReference>
<dbReference type="InterPro" id="IPR056432">
    <property type="entry name" value="Beta-prop_GEMI5_1st"/>
</dbReference>
<evidence type="ECO:0000259" key="8">
    <source>
        <dbReference type="Pfam" id="PF23777"/>
    </source>
</evidence>
<dbReference type="InterPro" id="IPR020472">
    <property type="entry name" value="WD40_PAC1"/>
</dbReference>
<dbReference type="PANTHER" id="PTHR46362:SF1">
    <property type="entry name" value="GEM-ASSOCIATED PROTEIN 5"/>
    <property type="match status" value="1"/>
</dbReference>
<evidence type="ECO:0000259" key="5">
    <source>
        <dbReference type="Pfam" id="PF23770"/>
    </source>
</evidence>
<keyword evidence="10" id="KW-1185">Reference proteome</keyword>
<feature type="repeat" description="WD" evidence="3">
    <location>
        <begin position="234"/>
        <end position="257"/>
    </location>
</feature>
<dbReference type="PROSITE" id="PS00678">
    <property type="entry name" value="WD_REPEATS_1"/>
    <property type="match status" value="1"/>
</dbReference>
<dbReference type="Pfam" id="PF23775">
    <property type="entry name" value="Beta-prop_RIG_2nd"/>
    <property type="match status" value="1"/>
</dbReference>
<feature type="domain" description="Gem-associated protein 5 RBS" evidence="8">
    <location>
        <begin position="1155"/>
        <end position="1509"/>
    </location>
</feature>
<dbReference type="InterPro" id="IPR019775">
    <property type="entry name" value="WD40_repeat_CS"/>
</dbReference>
<dbReference type="InterPro" id="IPR056420">
    <property type="entry name" value="GEMI5_RBS"/>
</dbReference>
<proteinExistence type="predicted"/>
<feature type="compositionally biased region" description="Basic and acidic residues" evidence="4">
    <location>
        <begin position="710"/>
        <end position="728"/>
    </location>
</feature>
<dbReference type="PROSITE" id="PS50082">
    <property type="entry name" value="WD_REPEATS_2"/>
    <property type="match status" value="3"/>
</dbReference>
<dbReference type="InterPro" id="IPR015943">
    <property type="entry name" value="WD40/YVTN_repeat-like_dom_sf"/>
</dbReference>
<feature type="domain" description="Gem-associated protein 5 first beta-propeller" evidence="5">
    <location>
        <begin position="128"/>
        <end position="204"/>
    </location>
</feature>
<evidence type="ECO:0000256" key="4">
    <source>
        <dbReference type="SAM" id="MobiDB-lite"/>
    </source>
</evidence>
<dbReference type="Proteomes" id="UP000625584">
    <property type="component" value="Unassembled WGS sequence"/>
</dbReference>
<dbReference type="Pfam" id="PF23777">
    <property type="entry name" value="GEMI5_RBS"/>
    <property type="match status" value="1"/>
</dbReference>
<dbReference type="SUPFAM" id="SSF50998">
    <property type="entry name" value="Quinoprotein alcohol dehydrogenase-like"/>
    <property type="match status" value="1"/>
</dbReference>
<evidence type="ECO:0000313" key="9">
    <source>
        <dbReference type="EMBL" id="NXP85188.1"/>
    </source>
</evidence>
<accession>A0A852CV07</accession>
<dbReference type="SMART" id="SM00320">
    <property type="entry name" value="WD40"/>
    <property type="match status" value="11"/>
</dbReference>
<feature type="region of interest" description="Disordered" evidence="4">
    <location>
        <begin position="710"/>
        <end position="756"/>
    </location>
</feature>
<dbReference type="Pfam" id="PF00400">
    <property type="entry name" value="WD40"/>
    <property type="match status" value="2"/>
</dbReference>
<dbReference type="InterPro" id="IPR036322">
    <property type="entry name" value="WD40_repeat_dom_sf"/>
</dbReference>
<feature type="non-terminal residue" evidence="9">
    <location>
        <position position="1"/>
    </location>
</feature>
<feature type="region of interest" description="Disordered" evidence="4">
    <location>
        <begin position="1407"/>
        <end position="1446"/>
    </location>
</feature>
<feature type="non-terminal residue" evidence="9">
    <location>
        <position position="1523"/>
    </location>
</feature>
<dbReference type="PRINTS" id="PR00320">
    <property type="entry name" value="GPROTEINBRPT"/>
</dbReference>
<dbReference type="PROSITE" id="PS50294">
    <property type="entry name" value="WD_REPEATS_REGION"/>
    <property type="match status" value="2"/>
</dbReference>
<dbReference type="Pfam" id="PF23774">
    <property type="entry name" value="TPR_GEMI5"/>
    <property type="match status" value="1"/>
</dbReference>
<feature type="repeat" description="WD" evidence="3">
    <location>
        <begin position="53"/>
        <end position="88"/>
    </location>
</feature>
<evidence type="ECO:0000256" key="1">
    <source>
        <dbReference type="ARBA" id="ARBA00022574"/>
    </source>
</evidence>
<sequence>TGMGVRALPASPNWYSSRCSDASSDGRLFGFAARHRVCLLDVAAAAPTFYGELIGHTDRISGFAFCHCPGHGELCASSSDDGSVKIWDSGTLSPVLEYSLHQNAISALHWSPLVKDLIVTGDEKGVIVCYWHNRNDSQQFFPEPRTVFCLTCSPHHENLVAIGYKDGMVVIIDISRKREVVHRLRGHEDEIHGLAWCPVPGEERLPAWQDELQEEAKVPNGELTQDTATRKGCYLASGSKDQTIRIWSCTRGRSVMTLKLPPTKRRGGAVDPAVKERIWLTVHWPAGHPSDILSSAFGGELLLWNLTQPGKRKWTLLGSSEGQNHSRIVFNLSSVKHQDRELLFSISMDRDVKCWDLSTLDCSWTMPSLGGFVYSLAFSPVDTGCLAIGVGDSMIRVWNTLSINNIYDVKTFWQSIKSKVTALSWHPTKEGSLAFGTDDGKVGIFDTLSSSAKNKPPQISSTYHKKTVYTLAWGPPTPPLISGEESEQPSVTLYSCAGEGIVFQHNPWKLNGEANDINKVIRDTNSIKHKLPARTEVSWKPDGKLLALGNEDGSIEIFQAPNLKLLCTIQQHHKLINAIRWHHEHGTQPELSYLIASGSINATIYVHNLKSVVENSSENPLTITEPFRTLAGHTAKITSLSWSPHHEGRLVSACYDGTAQVWDVMKEEPLCNYRGHQGRLLSVQWSPVEPDCVYTGADDFSVHKWLISKQEHTRPPQGKKSIELEKKRSIQPKVKAKKKKKPVGKSPGKQDVNDAMNGDESMKEMLLEENGVSDHEGEKEAQEAELADKVSVTVSRDTSSSACDYSSFSLPKPSVTQKAAPVKKDPPKEKPTPDASLKKRKPRSILPFSTLMDHRSKEELHQDCLRLAACLKTKDNNEDVSPDLKDCVHLGLFTDRDSLHKMIDMEGKHHLENGHAELFQQLMLWKGDMKGVLQAAAERGQLTDQLVAMAPMVGYQAWVWTVEAFAKQLCFQEQYVKAASHLLSIHKVYEAIELLKVNNFYREAIVMAKARLRPEDPVLKELYTSWAALLEKDGHYSMAAKCYLGASSPYDAVKVLSKKGDVASLKTAAELALISGEEELSATLSLRCAQDLLLSRNWVGAQEVLQQHKTLFGQRLVFCLNELLCSCLSERNPWEKKSPVPPCYHSWELNREAPFLDMVTQVWQNVLGMDTTEKATCAQEQLGRIEHPPSTSNTPPKQVLFHISHDLALAALSCHLDMWDEAVKNILGAVTRSFDAGNFTLMQEICSIILPEGCDDLRYKLDSTNSQSMDACRSLEGFVAYRQLYNLWWNPPKDSLGLQKAVLGPSEQTALEKSCVSGDPTPEETVQTAAEMGENLCSTTEVPNCETQSDSRTDSVDVADRHSTLKGCQVLLSEEMAALQNTQRDIAEVQETLAEMIRQHQQQRNNLQENTNGNSQGSNLEQSSEAESDKPCSDSNHMNCKDEAKQPVTLPELTKQLLKAKQKLAEFPDNLKVFPFPDVLECCLVLLHLGSQCPPELQEQALALLRKHGGAGVYKKAGRRFLT</sequence>
<feature type="compositionally biased region" description="Low complexity" evidence="4">
    <location>
        <begin position="790"/>
        <end position="801"/>
    </location>
</feature>
<reference evidence="9" key="1">
    <citation type="submission" date="2019-09" db="EMBL/GenBank/DDBJ databases">
        <title>Bird 10,000 Genomes (B10K) Project - Family phase.</title>
        <authorList>
            <person name="Zhang G."/>
        </authorList>
    </citation>
    <scope>NUCLEOTIDE SEQUENCE</scope>
    <source>
        <strain evidence="9">OUT-0017</strain>
        <tissue evidence="9">Muscle</tissue>
    </source>
</reference>
<name>A0A852CV07_PASAF</name>
<dbReference type="InterPro" id="IPR011047">
    <property type="entry name" value="Quinoprotein_ADH-like_sf"/>
</dbReference>
<dbReference type="GO" id="GO:0003730">
    <property type="term" value="F:mRNA 3'-UTR binding"/>
    <property type="evidence" value="ECO:0007669"/>
    <property type="project" value="TreeGrafter"/>
</dbReference>
<dbReference type="EMBL" id="WBNP01000974">
    <property type="protein sequence ID" value="NXP85188.1"/>
    <property type="molecule type" value="Genomic_DNA"/>
</dbReference>
<dbReference type="SUPFAM" id="SSF50978">
    <property type="entry name" value="WD40 repeat-like"/>
    <property type="match status" value="1"/>
</dbReference>
<dbReference type="Gene3D" id="2.130.10.10">
    <property type="entry name" value="YVTN repeat-like/Quinoprotein amine dehydrogenase"/>
    <property type="match status" value="2"/>
</dbReference>
<feature type="repeat" description="WD" evidence="3">
    <location>
        <begin position="630"/>
        <end position="672"/>
    </location>
</feature>
<keyword evidence="1 3" id="KW-0853">WD repeat</keyword>
<feature type="domain" description="Gem-associated protein 5 second beta-propeller" evidence="7">
    <location>
        <begin position="380"/>
        <end position="696"/>
    </location>
</feature>
<evidence type="ECO:0000256" key="2">
    <source>
        <dbReference type="ARBA" id="ARBA00022737"/>
    </source>
</evidence>
<evidence type="ECO:0000313" key="10">
    <source>
        <dbReference type="Proteomes" id="UP000625584"/>
    </source>
</evidence>
<protein>
    <submittedName>
        <fullName evidence="9">GEMI5 protein</fullName>
    </submittedName>
</protein>
<evidence type="ECO:0000259" key="7">
    <source>
        <dbReference type="Pfam" id="PF23775"/>
    </source>
</evidence>
<keyword evidence="2" id="KW-0677">Repeat</keyword>
<dbReference type="GO" id="GO:0000387">
    <property type="term" value="P:spliceosomal snRNP assembly"/>
    <property type="evidence" value="ECO:0007669"/>
    <property type="project" value="TreeGrafter"/>
</dbReference>
<feature type="compositionally biased region" description="Polar residues" evidence="4">
    <location>
        <begin position="802"/>
        <end position="817"/>
    </location>
</feature>
<dbReference type="InterPro" id="IPR001680">
    <property type="entry name" value="WD40_rpt"/>
</dbReference>
<gene>
    <name evidence="9" type="primary">Gemin5</name>
    <name evidence="9" type="ORF">PASAMO_R05729</name>
</gene>
<organism evidence="9 10">
    <name type="scientific">Passerina amoena</name>
    <name type="common">Lazuli bunting</name>
    <dbReference type="NCBI Taxonomy" id="142471"/>
    <lineage>
        <taxon>Eukaryota</taxon>
        <taxon>Metazoa</taxon>
        <taxon>Chordata</taxon>
        <taxon>Craniata</taxon>
        <taxon>Vertebrata</taxon>
        <taxon>Euteleostomi</taxon>
        <taxon>Archelosauria</taxon>
        <taxon>Archosauria</taxon>
        <taxon>Dinosauria</taxon>
        <taxon>Saurischia</taxon>
        <taxon>Theropoda</taxon>
        <taxon>Coelurosauria</taxon>
        <taxon>Aves</taxon>
        <taxon>Neognathae</taxon>
        <taxon>Neoaves</taxon>
        <taxon>Telluraves</taxon>
        <taxon>Australaves</taxon>
        <taxon>Passeriformes</taxon>
        <taxon>Cardinalidae</taxon>
        <taxon>Passerina</taxon>
    </lineage>
</organism>
<dbReference type="PANTHER" id="PTHR46362">
    <property type="entry name" value="GEM-ASSOCIATED PROTEIN 5"/>
    <property type="match status" value="1"/>
</dbReference>
<dbReference type="Pfam" id="PF23770">
    <property type="entry name" value="Beta-prop_RIG_1st"/>
    <property type="match status" value="1"/>
</dbReference>
<comment type="caution">
    <text evidence="9">The sequence shown here is derived from an EMBL/GenBank/DDBJ whole genome shotgun (WGS) entry which is preliminary data.</text>
</comment>
<feature type="compositionally biased region" description="Basic and acidic residues" evidence="4">
    <location>
        <begin position="771"/>
        <end position="788"/>
    </location>
</feature>
<feature type="compositionally biased region" description="Basic and acidic residues" evidence="4">
    <location>
        <begin position="822"/>
        <end position="832"/>
    </location>
</feature>
<feature type="compositionally biased region" description="Basic residues" evidence="4">
    <location>
        <begin position="734"/>
        <end position="743"/>
    </location>
</feature>
<dbReference type="GO" id="GO:0032797">
    <property type="term" value="C:SMN complex"/>
    <property type="evidence" value="ECO:0007669"/>
    <property type="project" value="TreeGrafter"/>
</dbReference>
<dbReference type="GO" id="GO:0005634">
    <property type="term" value="C:nucleus"/>
    <property type="evidence" value="ECO:0007669"/>
    <property type="project" value="TreeGrafter"/>
</dbReference>
<feature type="region of interest" description="Disordered" evidence="4">
    <location>
        <begin position="771"/>
        <end position="845"/>
    </location>
</feature>
<evidence type="ECO:0000256" key="3">
    <source>
        <dbReference type="PROSITE-ProRule" id="PRU00221"/>
    </source>
</evidence>